<dbReference type="InterPro" id="IPR005119">
    <property type="entry name" value="LysR_subst-bd"/>
</dbReference>
<dbReference type="InterPro" id="IPR050950">
    <property type="entry name" value="HTH-type_LysR_regulators"/>
</dbReference>
<evidence type="ECO:0000313" key="7">
    <source>
        <dbReference type="Proteomes" id="UP000309667"/>
    </source>
</evidence>
<dbReference type="PANTHER" id="PTHR30419:SF8">
    <property type="entry name" value="NITROGEN ASSIMILATION TRANSCRIPTIONAL ACTIVATOR-RELATED"/>
    <property type="match status" value="1"/>
</dbReference>
<evidence type="ECO:0000256" key="2">
    <source>
        <dbReference type="ARBA" id="ARBA00023015"/>
    </source>
</evidence>
<gene>
    <name evidence="6" type="ORF">E9677_23815</name>
</gene>
<comment type="caution">
    <text evidence="6">The sequence shown here is derived from an EMBL/GenBank/DDBJ whole genome shotgun (WGS) entry which is preliminary data.</text>
</comment>
<evidence type="ECO:0000256" key="3">
    <source>
        <dbReference type="ARBA" id="ARBA00023125"/>
    </source>
</evidence>
<evidence type="ECO:0000259" key="5">
    <source>
        <dbReference type="PROSITE" id="PS50931"/>
    </source>
</evidence>
<dbReference type="Gene3D" id="3.40.190.290">
    <property type="match status" value="1"/>
</dbReference>
<evidence type="ECO:0000313" key="6">
    <source>
        <dbReference type="EMBL" id="THV10213.1"/>
    </source>
</evidence>
<keyword evidence="4" id="KW-0804">Transcription</keyword>
<name>A0ABY2QMS2_9HYPH</name>
<comment type="similarity">
    <text evidence="1">Belongs to the LysR transcriptional regulatory family.</text>
</comment>
<evidence type="ECO:0000256" key="1">
    <source>
        <dbReference type="ARBA" id="ARBA00009437"/>
    </source>
</evidence>
<dbReference type="PANTHER" id="PTHR30419">
    <property type="entry name" value="HTH-TYPE TRANSCRIPTIONAL REGULATOR YBHD"/>
    <property type="match status" value="1"/>
</dbReference>
<dbReference type="EMBL" id="STGT01000008">
    <property type="protein sequence ID" value="THV10213.1"/>
    <property type="molecule type" value="Genomic_DNA"/>
</dbReference>
<dbReference type="PROSITE" id="PS50931">
    <property type="entry name" value="HTH_LYSR"/>
    <property type="match status" value="1"/>
</dbReference>
<feature type="domain" description="HTH lysR-type" evidence="5">
    <location>
        <begin position="3"/>
        <end position="60"/>
    </location>
</feature>
<reference evidence="6 7" key="1">
    <citation type="submission" date="2019-04" db="EMBL/GenBank/DDBJ databases">
        <title>Genome sequence of strain 7209-2.</title>
        <authorList>
            <person name="Gao J."/>
            <person name="Sun J."/>
        </authorList>
    </citation>
    <scope>NUCLEOTIDE SEQUENCE [LARGE SCALE GENOMIC DNA]</scope>
    <source>
        <strain evidence="6 7">7209-2</strain>
    </source>
</reference>
<keyword evidence="2" id="KW-0805">Transcription regulation</keyword>
<dbReference type="Gene3D" id="1.10.10.10">
    <property type="entry name" value="Winged helix-like DNA-binding domain superfamily/Winged helix DNA-binding domain"/>
    <property type="match status" value="1"/>
</dbReference>
<dbReference type="RefSeq" id="WP_136560553.1">
    <property type="nucleotide sequence ID" value="NZ_STGT01000008.1"/>
</dbReference>
<sequence length="329" mass="36176">MKIDERHLVQLAAVAETGGVTEGAALLGMTQPAVSRTLSMLERRVGEPLFIPGKRPLQLTPLGQQLAIQGRAILGASRKAVEIIRSFQSGTAGRIKVGGVPFFMDAVISQMIASFQGQERDIMVEQSYGNLPDLLSELDSSQIDMAITPIGSTDLKTDFEFRPILPGRNVLTCAVGHPLLRKRRLSIDDILTYPWVAPLPGSPLVLDLHNILITLGISELQVRYSGGSLLSVVNYIASTDALAILPHSVVFSFKGENKISIVPVDIPQPERTLGIITKRKTYPNPACRKFQDHIVREFTDLKKVIERHERSIVWGQGPFLAERDRASDD</sequence>
<dbReference type="InterPro" id="IPR036388">
    <property type="entry name" value="WH-like_DNA-bd_sf"/>
</dbReference>
<dbReference type="Pfam" id="PF00126">
    <property type="entry name" value="HTH_1"/>
    <property type="match status" value="1"/>
</dbReference>
<dbReference type="Pfam" id="PF03466">
    <property type="entry name" value="LysR_substrate"/>
    <property type="match status" value="1"/>
</dbReference>
<organism evidence="6 7">
    <name type="scientific">Rhizobium rhizophilum</name>
    <dbReference type="NCBI Taxonomy" id="1850373"/>
    <lineage>
        <taxon>Bacteria</taxon>
        <taxon>Pseudomonadati</taxon>
        <taxon>Pseudomonadota</taxon>
        <taxon>Alphaproteobacteria</taxon>
        <taxon>Hyphomicrobiales</taxon>
        <taxon>Rhizobiaceae</taxon>
        <taxon>Rhizobium/Agrobacterium group</taxon>
        <taxon>Rhizobium</taxon>
    </lineage>
</organism>
<dbReference type="Proteomes" id="UP000309667">
    <property type="component" value="Unassembled WGS sequence"/>
</dbReference>
<accession>A0ABY2QMS2</accession>
<proteinExistence type="inferred from homology"/>
<protein>
    <submittedName>
        <fullName evidence="6">LysR family transcriptional regulator</fullName>
    </submittedName>
</protein>
<keyword evidence="3" id="KW-0238">DNA-binding</keyword>
<dbReference type="InterPro" id="IPR036390">
    <property type="entry name" value="WH_DNA-bd_sf"/>
</dbReference>
<dbReference type="SUPFAM" id="SSF46785">
    <property type="entry name" value="Winged helix' DNA-binding domain"/>
    <property type="match status" value="1"/>
</dbReference>
<evidence type="ECO:0000256" key="4">
    <source>
        <dbReference type="ARBA" id="ARBA00023163"/>
    </source>
</evidence>
<dbReference type="InterPro" id="IPR000847">
    <property type="entry name" value="LysR_HTH_N"/>
</dbReference>
<keyword evidence="7" id="KW-1185">Reference proteome</keyword>
<dbReference type="SUPFAM" id="SSF53850">
    <property type="entry name" value="Periplasmic binding protein-like II"/>
    <property type="match status" value="1"/>
</dbReference>